<dbReference type="EMBL" id="BKZW01000003">
    <property type="protein sequence ID" value="GER91089.1"/>
    <property type="molecule type" value="Genomic_DNA"/>
</dbReference>
<dbReference type="Proteomes" id="UP000326912">
    <property type="component" value="Unassembled WGS sequence"/>
</dbReference>
<sequence length="424" mass="44777">MSSSKANSQSGLVRTGNRDFMKEINLSIVINLIRSRGPLSRTDIAHSSGLSQGAVSGLTGELLATDFIREIGGGQSKGGRSPVLLIINPLAGFVVGVKLTEQSIVAVLTDMEAAIVHCTTTLATSLRDPQTAIETIIQTVETTIEESDVPRSKVIGVGIGLAGMIDSQESVCCYSPILGWRQVQLAQPIEQRLQLPVYIENDVNALTIAEHWFGEGRGLPHFLVATIGRGIGMGIVANGQIDRGAMGGAGEFGHITMQPGGPQCGCGKAGCLEALAADQAVVRMACEALAAGKQTSMQWAAQDPSQLTFDHVARAASEGDTVALAILNEAGRWLGLGLSYLVNLLNPQLIVLSGEGTRTGDARLEAASQMMKQHIFDQLDKGLELIVKPLDEEAWARGAACVVLSEVFKHPINRDTRAGLLGVV</sequence>
<dbReference type="Gene3D" id="3.30.420.40">
    <property type="match status" value="2"/>
</dbReference>
<dbReference type="RefSeq" id="WP_151758774.1">
    <property type="nucleotide sequence ID" value="NZ_BKZW01000003.1"/>
</dbReference>
<proteinExistence type="inferred from homology"/>
<dbReference type="InterPro" id="IPR043129">
    <property type="entry name" value="ATPase_NBD"/>
</dbReference>
<dbReference type="PROSITE" id="PS01125">
    <property type="entry name" value="ROK"/>
    <property type="match status" value="1"/>
</dbReference>
<dbReference type="InterPro" id="IPR036390">
    <property type="entry name" value="WH_DNA-bd_sf"/>
</dbReference>
<comment type="caution">
    <text evidence="2">The sequence shown here is derived from an EMBL/GenBank/DDBJ whole genome shotgun (WGS) entry which is preliminary data.</text>
</comment>
<dbReference type="SUPFAM" id="SSF53067">
    <property type="entry name" value="Actin-like ATPase domain"/>
    <property type="match status" value="1"/>
</dbReference>
<protein>
    <submittedName>
        <fullName evidence="2">Xylose repressor protein</fullName>
    </submittedName>
</protein>
<comment type="similarity">
    <text evidence="1">Belongs to the ROK (NagC/XylR) family.</text>
</comment>
<dbReference type="PANTHER" id="PTHR18964">
    <property type="entry name" value="ROK (REPRESSOR, ORF, KINASE) FAMILY"/>
    <property type="match status" value="1"/>
</dbReference>
<dbReference type="AlphaFoldDB" id="A0A5J4KY64"/>
<reference evidence="2 3" key="1">
    <citation type="submission" date="2019-10" db="EMBL/GenBank/DDBJ databases">
        <title>Dictyobacter vulcani sp. nov., within the class Ktedonobacteria, isolated from soil of volcanic Mt. Zao.</title>
        <authorList>
            <person name="Zheng Y."/>
            <person name="Wang C.M."/>
            <person name="Sakai Y."/>
            <person name="Abe K."/>
            <person name="Yokota A."/>
            <person name="Yabe S."/>
        </authorList>
    </citation>
    <scope>NUCLEOTIDE SEQUENCE [LARGE SCALE GENOMIC DNA]</scope>
    <source>
        <strain evidence="2 3">W12</strain>
    </source>
</reference>
<dbReference type="InterPro" id="IPR049874">
    <property type="entry name" value="ROK_cs"/>
</dbReference>
<keyword evidence="3" id="KW-1185">Reference proteome</keyword>
<dbReference type="InterPro" id="IPR036388">
    <property type="entry name" value="WH-like_DNA-bd_sf"/>
</dbReference>
<dbReference type="Pfam" id="PF00480">
    <property type="entry name" value="ROK"/>
    <property type="match status" value="1"/>
</dbReference>
<dbReference type="PANTHER" id="PTHR18964:SF149">
    <property type="entry name" value="BIFUNCTIONAL UDP-N-ACETYLGLUCOSAMINE 2-EPIMERASE_N-ACETYLMANNOSAMINE KINASE"/>
    <property type="match status" value="1"/>
</dbReference>
<dbReference type="Gene3D" id="1.10.10.10">
    <property type="entry name" value="Winged helix-like DNA-binding domain superfamily/Winged helix DNA-binding domain"/>
    <property type="match status" value="1"/>
</dbReference>
<evidence type="ECO:0000313" key="2">
    <source>
        <dbReference type="EMBL" id="GER91089.1"/>
    </source>
</evidence>
<evidence type="ECO:0000256" key="1">
    <source>
        <dbReference type="ARBA" id="ARBA00006479"/>
    </source>
</evidence>
<dbReference type="SUPFAM" id="SSF46785">
    <property type="entry name" value="Winged helix' DNA-binding domain"/>
    <property type="match status" value="1"/>
</dbReference>
<dbReference type="InterPro" id="IPR000600">
    <property type="entry name" value="ROK"/>
</dbReference>
<gene>
    <name evidence="2" type="ORF">KDW_52510</name>
</gene>
<dbReference type="CDD" id="cd24073">
    <property type="entry name" value="ASKHA_ATPase_ROK_CYANR"/>
    <property type="match status" value="1"/>
</dbReference>
<name>A0A5J4KY64_9CHLR</name>
<evidence type="ECO:0000313" key="3">
    <source>
        <dbReference type="Proteomes" id="UP000326912"/>
    </source>
</evidence>
<accession>A0A5J4KY64</accession>
<organism evidence="2 3">
    <name type="scientific">Dictyobacter vulcani</name>
    <dbReference type="NCBI Taxonomy" id="2607529"/>
    <lineage>
        <taxon>Bacteria</taxon>
        <taxon>Bacillati</taxon>
        <taxon>Chloroflexota</taxon>
        <taxon>Ktedonobacteria</taxon>
        <taxon>Ktedonobacterales</taxon>
        <taxon>Dictyobacteraceae</taxon>
        <taxon>Dictyobacter</taxon>
    </lineage>
</organism>